<accession>A0AAD7H1V3</accession>
<dbReference type="AlphaFoldDB" id="A0AAD7H1V3"/>
<proteinExistence type="predicted"/>
<protein>
    <submittedName>
        <fullName evidence="2">Uncharacterized protein</fullName>
    </submittedName>
</protein>
<evidence type="ECO:0000313" key="2">
    <source>
        <dbReference type="EMBL" id="KAJ7710352.1"/>
    </source>
</evidence>
<keyword evidence="3" id="KW-1185">Reference proteome</keyword>
<dbReference type="EMBL" id="JARKIE010000001">
    <property type="protein sequence ID" value="KAJ7710352.1"/>
    <property type="molecule type" value="Genomic_DNA"/>
</dbReference>
<feature type="compositionally biased region" description="Basic residues" evidence="1">
    <location>
        <begin position="84"/>
        <end position="99"/>
    </location>
</feature>
<feature type="region of interest" description="Disordered" evidence="1">
    <location>
        <begin position="1"/>
        <end position="160"/>
    </location>
</feature>
<reference evidence="2" key="1">
    <citation type="submission" date="2023-03" db="EMBL/GenBank/DDBJ databases">
        <title>Massive genome expansion in bonnet fungi (Mycena s.s.) driven by repeated elements and novel gene families across ecological guilds.</title>
        <authorList>
            <consortium name="Lawrence Berkeley National Laboratory"/>
            <person name="Harder C.B."/>
            <person name="Miyauchi S."/>
            <person name="Viragh M."/>
            <person name="Kuo A."/>
            <person name="Thoen E."/>
            <person name="Andreopoulos B."/>
            <person name="Lu D."/>
            <person name="Skrede I."/>
            <person name="Drula E."/>
            <person name="Henrissat B."/>
            <person name="Morin E."/>
            <person name="Kohler A."/>
            <person name="Barry K."/>
            <person name="LaButti K."/>
            <person name="Morin E."/>
            <person name="Salamov A."/>
            <person name="Lipzen A."/>
            <person name="Mereny Z."/>
            <person name="Hegedus B."/>
            <person name="Baldrian P."/>
            <person name="Stursova M."/>
            <person name="Weitz H."/>
            <person name="Taylor A."/>
            <person name="Grigoriev I.V."/>
            <person name="Nagy L.G."/>
            <person name="Martin F."/>
            <person name="Kauserud H."/>
        </authorList>
    </citation>
    <scope>NUCLEOTIDE SEQUENCE</scope>
    <source>
        <strain evidence="2">CBHHK067</strain>
    </source>
</reference>
<feature type="compositionally biased region" description="Basic and acidic residues" evidence="1">
    <location>
        <begin position="141"/>
        <end position="153"/>
    </location>
</feature>
<dbReference type="Proteomes" id="UP001221757">
    <property type="component" value="Unassembled WGS sequence"/>
</dbReference>
<feature type="compositionally biased region" description="Basic and acidic residues" evidence="1">
    <location>
        <begin position="71"/>
        <end position="83"/>
    </location>
</feature>
<name>A0AAD7H1V3_MYCRO</name>
<evidence type="ECO:0000256" key="1">
    <source>
        <dbReference type="SAM" id="MobiDB-lite"/>
    </source>
</evidence>
<feature type="compositionally biased region" description="Basic and acidic residues" evidence="1">
    <location>
        <begin position="120"/>
        <end position="130"/>
    </location>
</feature>
<comment type="caution">
    <text evidence="2">The sequence shown here is derived from an EMBL/GenBank/DDBJ whole genome shotgun (WGS) entry which is preliminary data.</text>
</comment>
<gene>
    <name evidence="2" type="ORF">B0H17DRAFT_1123511</name>
</gene>
<evidence type="ECO:0000313" key="3">
    <source>
        <dbReference type="Proteomes" id="UP001221757"/>
    </source>
</evidence>
<sequence>MHIPVRNDCVAGGTPIPLHPDLRTGTRRKSTVHAPGPIAKPQIHRRKHGHEVPRRGPYRSGARGVNVFPDARGKGTRSGDTRYKRERLLRRRQKQRPRWRYSAAGSAFRRYTSEPQMALRRQERIQNRPKEKSRRSVFGLGKREGVAGRRLEEKADDGDE</sequence>
<organism evidence="2 3">
    <name type="scientific">Mycena rosella</name>
    <name type="common">Pink bonnet</name>
    <name type="synonym">Agaricus rosellus</name>
    <dbReference type="NCBI Taxonomy" id="1033263"/>
    <lineage>
        <taxon>Eukaryota</taxon>
        <taxon>Fungi</taxon>
        <taxon>Dikarya</taxon>
        <taxon>Basidiomycota</taxon>
        <taxon>Agaricomycotina</taxon>
        <taxon>Agaricomycetes</taxon>
        <taxon>Agaricomycetidae</taxon>
        <taxon>Agaricales</taxon>
        <taxon>Marasmiineae</taxon>
        <taxon>Mycenaceae</taxon>
        <taxon>Mycena</taxon>
    </lineage>
</organism>